<dbReference type="Proteomes" id="UP000823615">
    <property type="component" value="Unassembled WGS sequence"/>
</dbReference>
<dbReference type="InterPro" id="IPR029058">
    <property type="entry name" value="AB_hydrolase_fold"/>
</dbReference>
<reference evidence="3" key="1">
    <citation type="submission" date="2020-10" db="EMBL/GenBank/DDBJ databases">
        <authorList>
            <person name="Gilroy R."/>
        </authorList>
    </citation>
    <scope>NUCLEOTIDE SEQUENCE</scope>
    <source>
        <strain evidence="3">7293</strain>
    </source>
</reference>
<evidence type="ECO:0000259" key="2">
    <source>
        <dbReference type="Pfam" id="PF00135"/>
    </source>
</evidence>
<protein>
    <submittedName>
        <fullName evidence="3">Carboxylesterase/lipase family protein</fullName>
    </submittedName>
</protein>
<organism evidence="3 4">
    <name type="scientific">Candidatus Ornithospirochaeta stercoripullorum</name>
    <dbReference type="NCBI Taxonomy" id="2840899"/>
    <lineage>
        <taxon>Bacteria</taxon>
        <taxon>Pseudomonadati</taxon>
        <taxon>Spirochaetota</taxon>
        <taxon>Spirochaetia</taxon>
        <taxon>Spirochaetales</taxon>
        <taxon>Spirochaetaceae</taxon>
        <taxon>Spirochaetaceae incertae sedis</taxon>
        <taxon>Candidatus Ornithospirochaeta</taxon>
    </lineage>
</organism>
<sequence length="545" mass="59628">MKRLLTFLVLLAAIAAFAFGADGPVVNTEYGPVQGIHPDTSLPDVVEYRGIPFAAPPVGDLRWKAPQDPEPWTEVLVCDTYAPIPMQVLGGATAQPYDQDFYFDGVPEMSEDCLYLNVVTTETNIAEGGKPVFVWFHGGGLNSCYTFEPEANGAEMAERGIVVVSVEQRLGPFGYLALPQLTEEQGQSGNYGLMDQIKAMEWVRDNIAQFGGDPDNITAGGQSGGTTKSMAMLMSPEMDVKVNRLILESGLKYRQSYPTNADAEAQGERYLEDLGLDPAITLDELRAIPADGLIDNTSANYPQAMNQDGLYVVYPDNYDAIMVGVFDNVQILSGTNLGEGSYPASATADAFYAGFRAELGDELYDAYDFENLVKVTDVSAQTTARQLGTYGLGSNVSRNLMVNRLYGAMIAERTNGETKNYTYLFSHFTPESVSDIGTARSAAEQWAWHSSEMWYTFDSLKPGLPAVREWTDYDYQLADIMCDAWVSFIKTGDPNNATLPVEWPVADDGMGYIQFGNGISAHTGELTKLEQLMADYTTQEFGPAN</sequence>
<dbReference type="PANTHER" id="PTHR11559">
    <property type="entry name" value="CARBOXYLESTERASE"/>
    <property type="match status" value="1"/>
</dbReference>
<feature type="signal peptide" evidence="1">
    <location>
        <begin position="1"/>
        <end position="20"/>
    </location>
</feature>
<keyword evidence="1" id="KW-0732">Signal</keyword>
<comment type="caution">
    <text evidence="3">The sequence shown here is derived from an EMBL/GenBank/DDBJ whole genome shotgun (WGS) entry which is preliminary data.</text>
</comment>
<proteinExistence type="predicted"/>
<feature type="chain" id="PRO_5039484580" evidence="1">
    <location>
        <begin position="21"/>
        <end position="545"/>
    </location>
</feature>
<name>A0A9D9H4P8_9SPIO</name>
<evidence type="ECO:0000313" key="4">
    <source>
        <dbReference type="Proteomes" id="UP000823615"/>
    </source>
</evidence>
<evidence type="ECO:0000256" key="1">
    <source>
        <dbReference type="SAM" id="SignalP"/>
    </source>
</evidence>
<dbReference type="SUPFAM" id="SSF53474">
    <property type="entry name" value="alpha/beta-Hydrolases"/>
    <property type="match status" value="1"/>
</dbReference>
<dbReference type="InterPro" id="IPR050309">
    <property type="entry name" value="Type-B_Carboxylest/Lipase"/>
</dbReference>
<dbReference type="Gene3D" id="3.40.50.1820">
    <property type="entry name" value="alpha/beta hydrolase"/>
    <property type="match status" value="1"/>
</dbReference>
<dbReference type="Pfam" id="PF00135">
    <property type="entry name" value="COesterase"/>
    <property type="match status" value="1"/>
</dbReference>
<dbReference type="InterPro" id="IPR002018">
    <property type="entry name" value="CarbesteraseB"/>
</dbReference>
<reference evidence="3" key="2">
    <citation type="journal article" date="2021" name="PeerJ">
        <title>Extensive microbial diversity within the chicken gut microbiome revealed by metagenomics and culture.</title>
        <authorList>
            <person name="Gilroy R."/>
            <person name="Ravi A."/>
            <person name="Getino M."/>
            <person name="Pursley I."/>
            <person name="Horton D.L."/>
            <person name="Alikhan N.F."/>
            <person name="Baker D."/>
            <person name="Gharbi K."/>
            <person name="Hall N."/>
            <person name="Watson M."/>
            <person name="Adriaenssens E.M."/>
            <person name="Foster-Nyarko E."/>
            <person name="Jarju S."/>
            <person name="Secka A."/>
            <person name="Antonio M."/>
            <person name="Oren A."/>
            <person name="Chaudhuri R.R."/>
            <person name="La Ragione R."/>
            <person name="Hildebrand F."/>
            <person name="Pallen M.J."/>
        </authorList>
    </citation>
    <scope>NUCLEOTIDE SEQUENCE</scope>
    <source>
        <strain evidence="3">7293</strain>
    </source>
</reference>
<accession>A0A9D9H4P8</accession>
<feature type="domain" description="Carboxylesterase type B" evidence="2">
    <location>
        <begin position="23"/>
        <end position="517"/>
    </location>
</feature>
<dbReference type="EMBL" id="JADIMT010000059">
    <property type="protein sequence ID" value="MBO8436281.1"/>
    <property type="molecule type" value="Genomic_DNA"/>
</dbReference>
<dbReference type="AlphaFoldDB" id="A0A9D9H4P8"/>
<evidence type="ECO:0000313" key="3">
    <source>
        <dbReference type="EMBL" id="MBO8436281.1"/>
    </source>
</evidence>
<gene>
    <name evidence="3" type="ORF">IAA97_04820</name>
</gene>